<evidence type="ECO:0000259" key="2">
    <source>
        <dbReference type="PROSITE" id="PS50003"/>
    </source>
</evidence>
<dbReference type="Proteomes" id="UP001153954">
    <property type="component" value="Unassembled WGS sequence"/>
</dbReference>
<dbReference type="GO" id="GO:0005829">
    <property type="term" value="C:cytosol"/>
    <property type="evidence" value="ECO:0007669"/>
    <property type="project" value="GOC"/>
</dbReference>
<feature type="domain" description="PH" evidence="2">
    <location>
        <begin position="15"/>
        <end position="123"/>
    </location>
</feature>
<evidence type="ECO:0000313" key="4">
    <source>
        <dbReference type="Proteomes" id="UP001153954"/>
    </source>
</evidence>
<dbReference type="GO" id="GO:0007032">
    <property type="term" value="P:endosome organization"/>
    <property type="evidence" value="ECO:0007669"/>
    <property type="project" value="TreeGrafter"/>
</dbReference>
<dbReference type="PROSITE" id="PS50003">
    <property type="entry name" value="PH_DOMAIN"/>
    <property type="match status" value="1"/>
</dbReference>
<sequence length="344" mass="39155">MKCNIREIALMSDKPCLLEGRLNYKKVSNGSYRNQAVFKERWFRLINNYLFYFKITEMGKFDTRNPAGMFVMENSSIQMEHGQNISFSFSISFIDEPEKRHIFAARSEDNVVQWVMKLRQCSYEYLRNQLHTLQSKIFAITGKDPLLLVPRNDGACLWAPSVPFSTAPACNSNSTSFNCHLHTNGAFTLERSKSDLQAHKHLHAEYTKNTTFYVGEIKQEDTKLEQKYSLEKSKTSAVLTSSLNPIDISIFDNRPAFSRTAPSPPVRKKLSPGSKRIEFNKEVGMLTDQSKNLGNIGILDVAPVPPRRKISPKPVENCNIDIKNNVNSSEDNLANNATEDLIKF</sequence>
<dbReference type="SUPFAM" id="SSF50729">
    <property type="entry name" value="PH domain-like"/>
    <property type="match status" value="1"/>
</dbReference>
<comment type="caution">
    <text evidence="3">The sequence shown here is derived from an EMBL/GenBank/DDBJ whole genome shotgun (WGS) entry which is preliminary data.</text>
</comment>
<accession>A0AAU9UT37</accession>
<dbReference type="InterPro" id="IPR001849">
    <property type="entry name" value="PH_domain"/>
</dbReference>
<dbReference type="CDD" id="cd13258">
    <property type="entry name" value="PH_PLEKHJ1"/>
    <property type="match status" value="1"/>
</dbReference>
<protein>
    <recommendedName>
        <fullName evidence="1">Pleckstrin homology domain-containing family J member 1</fullName>
    </recommendedName>
</protein>
<evidence type="ECO:0000313" key="3">
    <source>
        <dbReference type="EMBL" id="CAH2102691.1"/>
    </source>
</evidence>
<dbReference type="Gene3D" id="2.30.29.30">
    <property type="entry name" value="Pleckstrin-homology domain (PH domain)/Phosphotyrosine-binding domain (PTB)"/>
    <property type="match status" value="1"/>
</dbReference>
<reference evidence="3" key="1">
    <citation type="submission" date="2022-03" db="EMBL/GenBank/DDBJ databases">
        <authorList>
            <person name="Tunstrom K."/>
        </authorList>
    </citation>
    <scope>NUCLEOTIDE SEQUENCE</scope>
</reference>
<dbReference type="GO" id="GO:0042147">
    <property type="term" value="P:retrograde transport, endosome to Golgi"/>
    <property type="evidence" value="ECO:0007669"/>
    <property type="project" value="TreeGrafter"/>
</dbReference>
<keyword evidence="4" id="KW-1185">Reference proteome</keyword>
<dbReference type="EMBL" id="CAKOGL010000025">
    <property type="protein sequence ID" value="CAH2102691.1"/>
    <property type="molecule type" value="Genomic_DNA"/>
</dbReference>
<proteinExistence type="predicted"/>
<dbReference type="InterPro" id="IPR011993">
    <property type="entry name" value="PH-like_dom_sf"/>
</dbReference>
<dbReference type="AlphaFoldDB" id="A0AAU9UT37"/>
<dbReference type="GO" id="GO:0005769">
    <property type="term" value="C:early endosome"/>
    <property type="evidence" value="ECO:0007669"/>
    <property type="project" value="TreeGrafter"/>
</dbReference>
<organism evidence="3 4">
    <name type="scientific">Euphydryas editha</name>
    <name type="common">Edith's checkerspot</name>
    <dbReference type="NCBI Taxonomy" id="104508"/>
    <lineage>
        <taxon>Eukaryota</taxon>
        <taxon>Metazoa</taxon>
        <taxon>Ecdysozoa</taxon>
        <taxon>Arthropoda</taxon>
        <taxon>Hexapoda</taxon>
        <taxon>Insecta</taxon>
        <taxon>Pterygota</taxon>
        <taxon>Neoptera</taxon>
        <taxon>Endopterygota</taxon>
        <taxon>Lepidoptera</taxon>
        <taxon>Glossata</taxon>
        <taxon>Ditrysia</taxon>
        <taxon>Papilionoidea</taxon>
        <taxon>Nymphalidae</taxon>
        <taxon>Nymphalinae</taxon>
        <taxon>Euphydryas</taxon>
    </lineage>
</organism>
<dbReference type="Pfam" id="PF00169">
    <property type="entry name" value="PH"/>
    <property type="match status" value="1"/>
</dbReference>
<dbReference type="InterPro" id="IPR045188">
    <property type="entry name" value="Boi1/Boi2-like"/>
</dbReference>
<dbReference type="GO" id="GO:0001881">
    <property type="term" value="P:receptor recycling"/>
    <property type="evidence" value="ECO:0007669"/>
    <property type="project" value="TreeGrafter"/>
</dbReference>
<dbReference type="GO" id="GO:0055037">
    <property type="term" value="C:recycling endosome"/>
    <property type="evidence" value="ECO:0007669"/>
    <property type="project" value="TreeGrafter"/>
</dbReference>
<dbReference type="GO" id="GO:0005802">
    <property type="term" value="C:trans-Golgi network"/>
    <property type="evidence" value="ECO:0007669"/>
    <property type="project" value="TreeGrafter"/>
</dbReference>
<dbReference type="PANTHER" id="PTHR22902:SF9">
    <property type="entry name" value="PLECKSTRIN HOMOLOGY DOMAIN-CONTAINING FAMILY J MEMBER 1"/>
    <property type="match status" value="1"/>
</dbReference>
<dbReference type="PANTHER" id="PTHR22902">
    <property type="entry name" value="SESQUIPEDALIAN"/>
    <property type="match status" value="1"/>
</dbReference>
<evidence type="ECO:0000256" key="1">
    <source>
        <dbReference type="ARBA" id="ARBA00041004"/>
    </source>
</evidence>
<dbReference type="SMART" id="SM00233">
    <property type="entry name" value="PH"/>
    <property type="match status" value="1"/>
</dbReference>
<gene>
    <name evidence="3" type="ORF">EEDITHA_LOCUS17282</name>
</gene>
<name>A0AAU9UT37_EUPED</name>